<evidence type="ECO:0008006" key="4">
    <source>
        <dbReference type="Google" id="ProtNLM"/>
    </source>
</evidence>
<accession>A0ABR4LZH2</accession>
<dbReference type="EMBL" id="JBFXLQ010000007">
    <property type="protein sequence ID" value="KAL2869943.1"/>
    <property type="molecule type" value="Genomic_DNA"/>
</dbReference>
<sequence>MRFAGIVILFFSPFRPGACGGWRSNVTGPKGPQSGMARGAHCLWWGGGCGNSFLDLVFLLSSICSEFLHVEFGLTNINWLHLPGMRALRRKQRQRVATRAALRDATDPAELGQHLRPSRFNSNEVILPTMSGPALGDIEYDCSALLLVMEFDDLGCGSGSGLGEAELGVDLGDSSSPKRQRLLTVLWKKVLPT</sequence>
<dbReference type="GeneID" id="98142046"/>
<evidence type="ECO:0000313" key="3">
    <source>
        <dbReference type="Proteomes" id="UP001610432"/>
    </source>
</evidence>
<feature type="signal peptide" evidence="1">
    <location>
        <begin position="1"/>
        <end position="19"/>
    </location>
</feature>
<dbReference type="Proteomes" id="UP001610432">
    <property type="component" value="Unassembled WGS sequence"/>
</dbReference>
<keyword evidence="3" id="KW-1185">Reference proteome</keyword>
<proteinExistence type="predicted"/>
<comment type="caution">
    <text evidence="2">The sequence shown here is derived from an EMBL/GenBank/DDBJ whole genome shotgun (WGS) entry which is preliminary data.</text>
</comment>
<feature type="chain" id="PRO_5046421492" description="Secreted protein" evidence="1">
    <location>
        <begin position="20"/>
        <end position="193"/>
    </location>
</feature>
<reference evidence="2 3" key="1">
    <citation type="submission" date="2024-07" db="EMBL/GenBank/DDBJ databases">
        <title>Section-level genome sequencing and comparative genomics of Aspergillus sections Usti and Cavernicolus.</title>
        <authorList>
            <consortium name="Lawrence Berkeley National Laboratory"/>
            <person name="Nybo J.L."/>
            <person name="Vesth T.C."/>
            <person name="Theobald S."/>
            <person name="Frisvad J.C."/>
            <person name="Larsen T.O."/>
            <person name="Kjaerboelling I."/>
            <person name="Rothschild-Mancinelli K."/>
            <person name="Lyhne E.K."/>
            <person name="Kogle M.E."/>
            <person name="Barry K."/>
            <person name="Clum A."/>
            <person name="Na H."/>
            <person name="Ledsgaard L."/>
            <person name="Lin J."/>
            <person name="Lipzen A."/>
            <person name="Kuo A."/>
            <person name="Riley R."/>
            <person name="Mondo S."/>
            <person name="Labutti K."/>
            <person name="Haridas S."/>
            <person name="Pangalinan J."/>
            <person name="Salamov A.A."/>
            <person name="Simmons B.A."/>
            <person name="Magnuson J.K."/>
            <person name="Chen J."/>
            <person name="Drula E."/>
            <person name="Henrissat B."/>
            <person name="Wiebenga A."/>
            <person name="Lubbers R.J."/>
            <person name="Gomes A.C."/>
            <person name="Macurrencykelacurrency M.R."/>
            <person name="Stajich J."/>
            <person name="Grigoriev I.V."/>
            <person name="Mortensen U.H."/>
            <person name="De Vries R.P."/>
            <person name="Baker S.E."/>
            <person name="Andersen M.R."/>
        </authorList>
    </citation>
    <scope>NUCLEOTIDE SEQUENCE [LARGE SCALE GENOMIC DNA]</scope>
    <source>
        <strain evidence="2 3">CBS 449.75</strain>
    </source>
</reference>
<protein>
    <recommendedName>
        <fullName evidence="4">Secreted protein</fullName>
    </recommendedName>
</protein>
<evidence type="ECO:0000256" key="1">
    <source>
        <dbReference type="SAM" id="SignalP"/>
    </source>
</evidence>
<organism evidence="2 3">
    <name type="scientific">Aspergillus lucknowensis</name>
    <dbReference type="NCBI Taxonomy" id="176173"/>
    <lineage>
        <taxon>Eukaryota</taxon>
        <taxon>Fungi</taxon>
        <taxon>Dikarya</taxon>
        <taxon>Ascomycota</taxon>
        <taxon>Pezizomycotina</taxon>
        <taxon>Eurotiomycetes</taxon>
        <taxon>Eurotiomycetidae</taxon>
        <taxon>Eurotiales</taxon>
        <taxon>Aspergillaceae</taxon>
        <taxon>Aspergillus</taxon>
        <taxon>Aspergillus subgen. Nidulantes</taxon>
    </lineage>
</organism>
<gene>
    <name evidence="2" type="ORF">BJX67DRAFT_300633</name>
</gene>
<dbReference type="RefSeq" id="XP_070888922.1">
    <property type="nucleotide sequence ID" value="XM_071026974.1"/>
</dbReference>
<keyword evidence="1" id="KW-0732">Signal</keyword>
<name>A0ABR4LZH2_9EURO</name>
<evidence type="ECO:0000313" key="2">
    <source>
        <dbReference type="EMBL" id="KAL2869943.1"/>
    </source>
</evidence>